<dbReference type="GO" id="GO:0005634">
    <property type="term" value="C:nucleus"/>
    <property type="evidence" value="ECO:0007669"/>
    <property type="project" value="UniProtKB-SubCell"/>
</dbReference>
<keyword evidence="3" id="KW-0805">Transcription regulation</keyword>
<dbReference type="EMBL" id="JANBVO010000012">
    <property type="protein sequence ID" value="KAJ9148690.1"/>
    <property type="molecule type" value="Genomic_DNA"/>
</dbReference>
<proteinExistence type="predicted"/>
<sequence length="460" mass="51868">MDTSLPQTLTVCFAPVVVGAHPPLDLPPPGPRQIKKRTGCYPCKRRRVKCDEAVPVCRRCAKRKEVCERPSLTSHRAGLGRLPSSLSTCRGAHIEGANWTLLDHWFKHGCRILCNYPPDTRNPFSFTLLETLADSPAATHTFQCLSAAFRTHFETPSSAQCLQERGKALRALRKELSSEEKIHERTLLTVVVFGLSTCWLTDNPLDFGLEHLHAANTILGKLLASYQHFTDLPSLFCTAAGMYMYWDMACSFLAPLEQLPIRRPALYAVARRMDSARPPHPVLGISNELILILGSIGRLCRQTWTTGQASTLLKEELERRLQSWQPPSSDTEIQEAVQMALCLRETGFILLRGLDPTKERNGQGWVHVERLMKILEGIRHTSPYYGFQTLALAMVSGDLAEEGVRDVIGMYFTQLYEHNRLKANLQAYDIVKEIWKLNDSGAQVRFLDIMDRRGWALMLG</sequence>
<dbReference type="InterPro" id="IPR036864">
    <property type="entry name" value="Zn2-C6_fun-type_DNA-bd_sf"/>
</dbReference>
<evidence type="ECO:0000256" key="5">
    <source>
        <dbReference type="ARBA" id="ARBA00023163"/>
    </source>
</evidence>
<keyword evidence="9" id="KW-1185">Reference proteome</keyword>
<evidence type="ECO:0000256" key="2">
    <source>
        <dbReference type="ARBA" id="ARBA00022833"/>
    </source>
</evidence>
<evidence type="ECO:0000256" key="6">
    <source>
        <dbReference type="ARBA" id="ARBA00023242"/>
    </source>
</evidence>
<accession>A0AA38RIH7</accession>
<keyword evidence="4" id="KW-0238">DNA-binding</keyword>
<dbReference type="PROSITE" id="PS50048">
    <property type="entry name" value="ZN2_CY6_FUNGAL_2"/>
    <property type="match status" value="1"/>
</dbReference>
<dbReference type="PANTHER" id="PTHR37534:SF15">
    <property type="entry name" value="ZN(II)2CYS6 TRANSCRIPTION FACTOR (EUROFUNG)"/>
    <property type="match status" value="1"/>
</dbReference>
<evidence type="ECO:0000313" key="8">
    <source>
        <dbReference type="EMBL" id="KAJ9148690.1"/>
    </source>
</evidence>
<name>A0AA38RIH7_9PEZI</name>
<dbReference type="Gene3D" id="4.10.240.10">
    <property type="entry name" value="Zn(2)-C6 fungal-type DNA-binding domain"/>
    <property type="match status" value="1"/>
</dbReference>
<evidence type="ECO:0000256" key="1">
    <source>
        <dbReference type="ARBA" id="ARBA00004123"/>
    </source>
</evidence>
<dbReference type="InterPro" id="IPR021858">
    <property type="entry name" value="Fun_TF"/>
</dbReference>
<dbReference type="InterPro" id="IPR001138">
    <property type="entry name" value="Zn2Cys6_DnaBD"/>
</dbReference>
<dbReference type="SUPFAM" id="SSF57701">
    <property type="entry name" value="Zn2/Cys6 DNA-binding domain"/>
    <property type="match status" value="1"/>
</dbReference>
<keyword evidence="6" id="KW-0539">Nucleus</keyword>
<evidence type="ECO:0000313" key="9">
    <source>
        <dbReference type="Proteomes" id="UP001174694"/>
    </source>
</evidence>
<dbReference type="Pfam" id="PF00172">
    <property type="entry name" value="Zn_clus"/>
    <property type="match status" value="1"/>
</dbReference>
<evidence type="ECO:0000256" key="3">
    <source>
        <dbReference type="ARBA" id="ARBA00023015"/>
    </source>
</evidence>
<organism evidence="8 9">
    <name type="scientific">Pleurostoma richardsiae</name>
    <dbReference type="NCBI Taxonomy" id="41990"/>
    <lineage>
        <taxon>Eukaryota</taxon>
        <taxon>Fungi</taxon>
        <taxon>Dikarya</taxon>
        <taxon>Ascomycota</taxon>
        <taxon>Pezizomycotina</taxon>
        <taxon>Sordariomycetes</taxon>
        <taxon>Sordariomycetidae</taxon>
        <taxon>Calosphaeriales</taxon>
        <taxon>Pleurostomataceae</taxon>
        <taxon>Pleurostoma</taxon>
    </lineage>
</organism>
<gene>
    <name evidence="8" type="ORF">NKR23_g4918</name>
</gene>
<feature type="domain" description="Zn(2)-C6 fungal-type" evidence="7">
    <location>
        <begin position="39"/>
        <end position="67"/>
    </location>
</feature>
<dbReference type="AlphaFoldDB" id="A0AA38RIH7"/>
<dbReference type="GO" id="GO:0008270">
    <property type="term" value="F:zinc ion binding"/>
    <property type="evidence" value="ECO:0007669"/>
    <property type="project" value="InterPro"/>
</dbReference>
<dbReference type="CDD" id="cd00067">
    <property type="entry name" value="GAL4"/>
    <property type="match status" value="1"/>
</dbReference>
<keyword evidence="2" id="KW-0862">Zinc</keyword>
<dbReference type="GO" id="GO:0000981">
    <property type="term" value="F:DNA-binding transcription factor activity, RNA polymerase II-specific"/>
    <property type="evidence" value="ECO:0007669"/>
    <property type="project" value="InterPro"/>
</dbReference>
<dbReference type="Proteomes" id="UP001174694">
    <property type="component" value="Unassembled WGS sequence"/>
</dbReference>
<dbReference type="GO" id="GO:0045944">
    <property type="term" value="P:positive regulation of transcription by RNA polymerase II"/>
    <property type="evidence" value="ECO:0007669"/>
    <property type="project" value="TreeGrafter"/>
</dbReference>
<reference evidence="8" key="1">
    <citation type="submission" date="2022-07" db="EMBL/GenBank/DDBJ databases">
        <title>Fungi with potential for degradation of polypropylene.</title>
        <authorList>
            <person name="Gostincar C."/>
        </authorList>
    </citation>
    <scope>NUCLEOTIDE SEQUENCE</scope>
    <source>
        <strain evidence="8">EXF-13308</strain>
    </source>
</reference>
<protein>
    <recommendedName>
        <fullName evidence="7">Zn(2)-C6 fungal-type domain-containing protein</fullName>
    </recommendedName>
</protein>
<comment type="caution">
    <text evidence="8">The sequence shown here is derived from an EMBL/GenBank/DDBJ whole genome shotgun (WGS) entry which is preliminary data.</text>
</comment>
<comment type="subcellular location">
    <subcellularLocation>
        <location evidence="1">Nucleus</location>
    </subcellularLocation>
</comment>
<dbReference type="GO" id="GO:0000976">
    <property type="term" value="F:transcription cis-regulatory region binding"/>
    <property type="evidence" value="ECO:0007669"/>
    <property type="project" value="TreeGrafter"/>
</dbReference>
<dbReference type="Pfam" id="PF11951">
    <property type="entry name" value="Fungal_trans_2"/>
    <property type="match status" value="1"/>
</dbReference>
<evidence type="ECO:0000259" key="7">
    <source>
        <dbReference type="PROSITE" id="PS50048"/>
    </source>
</evidence>
<dbReference type="SMART" id="SM00066">
    <property type="entry name" value="GAL4"/>
    <property type="match status" value="1"/>
</dbReference>
<keyword evidence="5" id="KW-0804">Transcription</keyword>
<dbReference type="PROSITE" id="PS00463">
    <property type="entry name" value="ZN2_CY6_FUNGAL_1"/>
    <property type="match status" value="1"/>
</dbReference>
<evidence type="ECO:0000256" key="4">
    <source>
        <dbReference type="ARBA" id="ARBA00023125"/>
    </source>
</evidence>
<dbReference type="PANTHER" id="PTHR37534">
    <property type="entry name" value="TRANSCRIPTIONAL ACTIVATOR PROTEIN UGA3"/>
    <property type="match status" value="1"/>
</dbReference>